<evidence type="ECO:0000256" key="2">
    <source>
        <dbReference type="ARBA" id="ARBA00022737"/>
    </source>
</evidence>
<dbReference type="Proteomes" id="UP000663879">
    <property type="component" value="Unassembled WGS sequence"/>
</dbReference>
<dbReference type="PANTHER" id="PTHR24366">
    <property type="entry name" value="IG(IMMUNOGLOBULIN) AND LRR(LEUCINE RICH REPEAT) DOMAINS"/>
    <property type="match status" value="1"/>
</dbReference>
<feature type="compositionally biased region" description="Basic and acidic residues" evidence="3">
    <location>
        <begin position="793"/>
        <end position="804"/>
    </location>
</feature>
<keyword evidence="5" id="KW-0732">Signal</keyword>
<dbReference type="AlphaFoldDB" id="A0A813ZWX9"/>
<name>A0A813ZWX9_9BILA</name>
<evidence type="ECO:0000256" key="5">
    <source>
        <dbReference type="SAM" id="SignalP"/>
    </source>
</evidence>
<comment type="caution">
    <text evidence="6">The sequence shown here is derived from an EMBL/GenBank/DDBJ whole genome shotgun (WGS) entry which is preliminary data.</text>
</comment>
<keyword evidence="4" id="KW-0472">Membrane</keyword>
<dbReference type="InterPro" id="IPR001611">
    <property type="entry name" value="Leu-rich_rpt"/>
</dbReference>
<dbReference type="Pfam" id="PF13855">
    <property type="entry name" value="LRR_8"/>
    <property type="match status" value="1"/>
</dbReference>
<dbReference type="EMBL" id="CAJNOC010001974">
    <property type="protein sequence ID" value="CAF0904419.1"/>
    <property type="molecule type" value="Genomic_DNA"/>
</dbReference>
<keyword evidence="2" id="KW-0677">Repeat</keyword>
<feature type="compositionally biased region" description="Polar residues" evidence="3">
    <location>
        <begin position="807"/>
        <end position="817"/>
    </location>
</feature>
<accession>A0A813ZWX9</accession>
<feature type="compositionally biased region" description="Basic and acidic residues" evidence="3">
    <location>
        <begin position="748"/>
        <end position="763"/>
    </location>
</feature>
<evidence type="ECO:0000313" key="7">
    <source>
        <dbReference type="Proteomes" id="UP000663879"/>
    </source>
</evidence>
<sequence>MVNQNQSLIILLLLAFFFNLIQSELLYINDEYIKKNYLSDLSLNDRKSITFGQTPDLTLSNLQLTLQNDNYRYSKSIEISGFKSLVLLNSTKEPSLNLIELFFPLGNYTHKNQIENLINSNRLDLNRFDLRHLNLSSNNFDESFLNGYSLKNIHNSHSTLFDLVLRKYFSKIYVLNLSFNRIQILQREHFELFSSGDSNKIPTNLEVIFLNNNELSSIKHDTFYDLKNLKFLDLSSNRLKIIHPLLISYSNLNYLNLRFNNLKGVFNGLNGTLQNLTHFYLDGNKDLKCDCGLEWLWQRKNEINIDFNCGENFCLNEEPNLFVNNENLDESSEISIIRKASKTWFGWTVFTDDLPPLIPYPYLISNQTKPEKELITQLENQEKHVYHSWLFSDVILKCSNRNESDYDNTESIILWKTQYGYFSNLNEFDIDLASINKTSLNSYKIFYKFNKLTKIYKNKTIRISEKLGALSKSVIYVNEENNLVITNMRNLVSGPFVCLSINENDVKSYEYNILVRTGVSEYFIYSLFVSLISMIIPSIIGLIICCICEYQVDKNYPMTPPCYPTPMASTPPNFDFNEWMANAASYFPNLNIQETLEQVSKRLRKGMEKASVTVKSLGMTSTAYIYSMYEQSSQRWYDLKQYVPNINVPSINLSLNLPNMRYPPMGQLANRMRIGMGNMFWQFREFCGSNDLTHTPSIVDIQADCSASNAVGKTYIMDQFNLHDNNRLNQENFYRFLDMIKEENKMDRENQENNLNECRDESKPCTSGLNNGRIYPSMSEIHNTDESCDEELPVTKRQEKKEDDLLVNSQQSRAESN</sequence>
<keyword evidence="1" id="KW-0433">Leucine-rich repeat</keyword>
<feature type="chain" id="PRO_5032392846" evidence="5">
    <location>
        <begin position="24"/>
        <end position="817"/>
    </location>
</feature>
<evidence type="ECO:0000313" key="6">
    <source>
        <dbReference type="EMBL" id="CAF0904419.1"/>
    </source>
</evidence>
<dbReference type="Gene3D" id="3.80.10.10">
    <property type="entry name" value="Ribonuclease Inhibitor"/>
    <property type="match status" value="1"/>
</dbReference>
<evidence type="ECO:0000256" key="4">
    <source>
        <dbReference type="SAM" id="Phobius"/>
    </source>
</evidence>
<dbReference type="InterPro" id="IPR003591">
    <property type="entry name" value="Leu-rich_rpt_typical-subtyp"/>
</dbReference>
<keyword evidence="4" id="KW-0812">Transmembrane</keyword>
<dbReference type="InterPro" id="IPR032675">
    <property type="entry name" value="LRR_dom_sf"/>
</dbReference>
<feature type="signal peptide" evidence="5">
    <location>
        <begin position="1"/>
        <end position="23"/>
    </location>
</feature>
<keyword evidence="4" id="KW-1133">Transmembrane helix</keyword>
<dbReference type="OrthoDB" id="10428297at2759"/>
<protein>
    <submittedName>
        <fullName evidence="6">Uncharacterized protein</fullName>
    </submittedName>
</protein>
<dbReference type="SUPFAM" id="SSF52058">
    <property type="entry name" value="L domain-like"/>
    <property type="match status" value="1"/>
</dbReference>
<dbReference type="PANTHER" id="PTHR24366:SF170">
    <property type="entry name" value="RE50361P"/>
    <property type="match status" value="1"/>
</dbReference>
<feature type="transmembrane region" description="Helical" evidence="4">
    <location>
        <begin position="522"/>
        <end position="548"/>
    </location>
</feature>
<dbReference type="PROSITE" id="PS51450">
    <property type="entry name" value="LRR"/>
    <property type="match status" value="1"/>
</dbReference>
<reference evidence="6" key="1">
    <citation type="submission" date="2021-02" db="EMBL/GenBank/DDBJ databases">
        <authorList>
            <person name="Nowell W R."/>
        </authorList>
    </citation>
    <scope>NUCLEOTIDE SEQUENCE</scope>
    <source>
        <strain evidence="6">Ploen Becks lab</strain>
    </source>
</reference>
<keyword evidence="7" id="KW-1185">Reference proteome</keyword>
<feature type="region of interest" description="Disordered" evidence="3">
    <location>
        <begin position="748"/>
        <end position="817"/>
    </location>
</feature>
<dbReference type="SMART" id="SM00369">
    <property type="entry name" value="LRR_TYP"/>
    <property type="match status" value="3"/>
</dbReference>
<evidence type="ECO:0000256" key="3">
    <source>
        <dbReference type="SAM" id="MobiDB-lite"/>
    </source>
</evidence>
<gene>
    <name evidence="6" type="ORF">OXX778_LOCUS11569</name>
</gene>
<proteinExistence type="predicted"/>
<organism evidence="6 7">
    <name type="scientific">Brachionus calyciflorus</name>
    <dbReference type="NCBI Taxonomy" id="104777"/>
    <lineage>
        <taxon>Eukaryota</taxon>
        <taxon>Metazoa</taxon>
        <taxon>Spiralia</taxon>
        <taxon>Gnathifera</taxon>
        <taxon>Rotifera</taxon>
        <taxon>Eurotatoria</taxon>
        <taxon>Monogononta</taxon>
        <taxon>Pseudotrocha</taxon>
        <taxon>Ploima</taxon>
        <taxon>Brachionidae</taxon>
        <taxon>Brachionus</taxon>
    </lineage>
</organism>
<evidence type="ECO:0000256" key="1">
    <source>
        <dbReference type="ARBA" id="ARBA00022614"/>
    </source>
</evidence>